<evidence type="ECO:0000256" key="4">
    <source>
        <dbReference type="ARBA" id="ARBA00034617"/>
    </source>
</evidence>
<keyword evidence="8" id="KW-1185">Reference proteome</keyword>
<dbReference type="Pfam" id="PF00271">
    <property type="entry name" value="Helicase_C"/>
    <property type="match status" value="1"/>
</dbReference>
<comment type="catalytic activity">
    <reaction evidence="4">
        <text>Couples ATP hydrolysis with the unwinding of duplex DNA by translocating in the 3'-5' direction.</text>
        <dbReference type="EC" id="5.6.2.4"/>
    </reaction>
</comment>
<dbReference type="SUPFAM" id="SSF52540">
    <property type="entry name" value="P-loop containing nucleoside triphosphate hydrolases"/>
    <property type="match status" value="1"/>
</dbReference>
<evidence type="ECO:0000259" key="6">
    <source>
        <dbReference type="PROSITE" id="PS51194"/>
    </source>
</evidence>
<name>A0A6A4GQL1_9AGAR</name>
<dbReference type="GO" id="GO:0005694">
    <property type="term" value="C:chromosome"/>
    <property type="evidence" value="ECO:0007669"/>
    <property type="project" value="TreeGrafter"/>
</dbReference>
<dbReference type="PANTHER" id="PTHR13710:SF105">
    <property type="entry name" value="ATP-DEPENDENT DNA HELICASE Q1"/>
    <property type="match status" value="1"/>
</dbReference>
<dbReference type="SMART" id="SM00490">
    <property type="entry name" value="HELICc"/>
    <property type="match status" value="1"/>
</dbReference>
<gene>
    <name evidence="7" type="ORF">BT96DRAFT_485215</name>
</gene>
<dbReference type="Gene3D" id="3.40.50.300">
    <property type="entry name" value="P-loop containing nucleotide triphosphate hydrolases"/>
    <property type="match status" value="2"/>
</dbReference>
<dbReference type="InterPro" id="IPR027417">
    <property type="entry name" value="P-loop_NTPase"/>
</dbReference>
<accession>A0A6A4GQL1</accession>
<dbReference type="OrthoDB" id="2507344at2759"/>
<evidence type="ECO:0000256" key="2">
    <source>
        <dbReference type="ARBA" id="ARBA00023125"/>
    </source>
</evidence>
<dbReference type="GO" id="GO:0005737">
    <property type="term" value="C:cytoplasm"/>
    <property type="evidence" value="ECO:0007669"/>
    <property type="project" value="TreeGrafter"/>
</dbReference>
<evidence type="ECO:0000256" key="1">
    <source>
        <dbReference type="ARBA" id="ARBA00005446"/>
    </source>
</evidence>
<evidence type="ECO:0000256" key="5">
    <source>
        <dbReference type="ARBA" id="ARBA00034808"/>
    </source>
</evidence>
<dbReference type="PANTHER" id="PTHR13710">
    <property type="entry name" value="DNA HELICASE RECQ FAMILY MEMBER"/>
    <property type="match status" value="1"/>
</dbReference>
<dbReference type="Proteomes" id="UP000799118">
    <property type="component" value="Unassembled WGS sequence"/>
</dbReference>
<organism evidence="7 8">
    <name type="scientific">Gymnopus androsaceus JB14</name>
    <dbReference type="NCBI Taxonomy" id="1447944"/>
    <lineage>
        <taxon>Eukaryota</taxon>
        <taxon>Fungi</taxon>
        <taxon>Dikarya</taxon>
        <taxon>Basidiomycota</taxon>
        <taxon>Agaricomycotina</taxon>
        <taxon>Agaricomycetes</taxon>
        <taxon>Agaricomycetidae</taxon>
        <taxon>Agaricales</taxon>
        <taxon>Marasmiineae</taxon>
        <taxon>Omphalotaceae</taxon>
        <taxon>Gymnopus</taxon>
    </lineage>
</organism>
<evidence type="ECO:0000256" key="3">
    <source>
        <dbReference type="ARBA" id="ARBA00023235"/>
    </source>
</evidence>
<keyword evidence="3" id="KW-0413">Isomerase</keyword>
<dbReference type="AlphaFoldDB" id="A0A6A4GQL1"/>
<dbReference type="PROSITE" id="PS51194">
    <property type="entry name" value="HELICASE_CTER"/>
    <property type="match status" value="1"/>
</dbReference>
<feature type="domain" description="Helicase C-terminal" evidence="6">
    <location>
        <begin position="133"/>
        <end position="295"/>
    </location>
</feature>
<dbReference type="GO" id="GO:0043138">
    <property type="term" value="F:3'-5' DNA helicase activity"/>
    <property type="evidence" value="ECO:0007669"/>
    <property type="project" value="UniProtKB-EC"/>
</dbReference>
<dbReference type="GO" id="GO:0000724">
    <property type="term" value="P:double-strand break repair via homologous recombination"/>
    <property type="evidence" value="ECO:0007669"/>
    <property type="project" value="TreeGrafter"/>
</dbReference>
<protein>
    <recommendedName>
        <fullName evidence="5">DNA 3'-5' helicase</fullName>
        <ecNumber evidence="5">5.6.2.4</ecNumber>
    </recommendedName>
</protein>
<proteinExistence type="inferred from homology"/>
<dbReference type="GO" id="GO:0009378">
    <property type="term" value="F:four-way junction helicase activity"/>
    <property type="evidence" value="ECO:0007669"/>
    <property type="project" value="TreeGrafter"/>
</dbReference>
<evidence type="ECO:0000313" key="7">
    <source>
        <dbReference type="EMBL" id="KAE9387464.1"/>
    </source>
</evidence>
<comment type="similarity">
    <text evidence="1">Belongs to the helicase family. RecQ subfamily.</text>
</comment>
<evidence type="ECO:0000313" key="8">
    <source>
        <dbReference type="Proteomes" id="UP000799118"/>
    </source>
</evidence>
<dbReference type="EC" id="5.6.2.4" evidence="5"/>
<sequence length="537" mass="60403">MEDRVSSLPYSVGRWTKDLDPFGIQLVIIPAHEAGTRAFADWLLLPYVQQRLDRIFIDEVHHLITDKNFRECFARLGDLTLAGAKYTLMSATCPPRDVPEILHILGITELSMVREIRSSTTRTNIQYTVEQCTNDNLYATVQSKFNSIVLQPDERGLIYASTLKDCDQLSQLLSAPKYYAPIDPKEKDKIQEEWFSGVYKWLICTTAYGEGIDYSKVRWVFNVRPQGKTSEVQQGGRAGRDGELSYSHTIFTTFPAHFRGLGLTDDPHGKAGLYAGYQMDTCYRFSFRLYDKETYPCAAIPGAALCGFCLEQVSNGVNLDGPAQISARVPLVPSSEHHVSQPAPINTNLRQMTIADSIIPHQKARNVTNEIMQGITNLLSVIQSRDCARCVVAGTAHTHSHVSEDPYKDYNYIQRRLNACNVPASQFHPFCFLCWAPYRIPGLVHPVPQLGCQLTPDDCPLNGSYPGIFRLVTALVFGRPEIMREVAKYLDIDVEIFSNIFSFTTWLSKDVGSSNEIPNNLAFLNAYYRSSLTESVH</sequence>
<keyword evidence="2" id="KW-0238">DNA-binding</keyword>
<reference evidence="7" key="1">
    <citation type="journal article" date="2019" name="Environ. Microbiol.">
        <title>Fungal ecological strategies reflected in gene transcription - a case study of two litter decomposers.</title>
        <authorList>
            <person name="Barbi F."/>
            <person name="Kohler A."/>
            <person name="Barry K."/>
            <person name="Baskaran P."/>
            <person name="Daum C."/>
            <person name="Fauchery L."/>
            <person name="Ihrmark K."/>
            <person name="Kuo A."/>
            <person name="LaButti K."/>
            <person name="Lipzen A."/>
            <person name="Morin E."/>
            <person name="Grigoriev I.V."/>
            <person name="Henrissat B."/>
            <person name="Lindahl B."/>
            <person name="Martin F."/>
        </authorList>
    </citation>
    <scope>NUCLEOTIDE SEQUENCE</scope>
    <source>
        <strain evidence="7">JB14</strain>
    </source>
</reference>
<dbReference type="GO" id="GO:0003677">
    <property type="term" value="F:DNA binding"/>
    <property type="evidence" value="ECO:0007669"/>
    <property type="project" value="UniProtKB-KW"/>
</dbReference>
<dbReference type="EMBL" id="ML769799">
    <property type="protein sequence ID" value="KAE9387464.1"/>
    <property type="molecule type" value="Genomic_DNA"/>
</dbReference>
<dbReference type="InterPro" id="IPR001650">
    <property type="entry name" value="Helicase_C-like"/>
</dbReference>